<sequence>MGGAAAAQGRRLPGLPVEFLGFSVGFPKFSVEFPKFAAIFPKFPVEFPEFSAKFPEFPEEFPEFLVKFCEFSAEFPEFPVKFPKFPVEFPEFPVRFPKFLVEFPKFLVKFPEFPVELPEFPLKFPKFLVEFPEFLAEFPEFPVRFPEFPVEFPKFPVEFPEFLVKFPKFPVEFPEFPVELSEFPGYRISQKKAQMVKQTVISLSYEVGTAPRTLGQDHKEAICQTPKPQTVKELRTFLGMTGQSPEQLHAAAKERPGCLRAIAAVAVNTQEAPKFTLGQKMTVPVSHTVSAVLKVKGGHWLSPQRFLKYQAIMVEQDDVEIVVTNTVNPASFLSRSMGEPVIHECLEAIEATCSSCLDLKDTLLEKY</sequence>
<name>A0A3M0JEC4_HIRRU</name>
<dbReference type="InterPro" id="IPR043502">
    <property type="entry name" value="DNA/RNA_pol_sf"/>
</dbReference>
<dbReference type="Proteomes" id="UP000269221">
    <property type="component" value="Unassembled WGS sequence"/>
</dbReference>
<protein>
    <submittedName>
        <fullName evidence="1">Uncharacterized protein</fullName>
    </submittedName>
</protein>
<evidence type="ECO:0000313" key="2">
    <source>
        <dbReference type="Proteomes" id="UP000269221"/>
    </source>
</evidence>
<dbReference type="AlphaFoldDB" id="A0A3M0JEC4"/>
<dbReference type="Gene3D" id="3.10.20.370">
    <property type="match status" value="1"/>
</dbReference>
<organism evidence="1 2">
    <name type="scientific">Hirundo rustica rustica</name>
    <dbReference type="NCBI Taxonomy" id="333673"/>
    <lineage>
        <taxon>Eukaryota</taxon>
        <taxon>Metazoa</taxon>
        <taxon>Chordata</taxon>
        <taxon>Craniata</taxon>
        <taxon>Vertebrata</taxon>
        <taxon>Euteleostomi</taxon>
        <taxon>Archelosauria</taxon>
        <taxon>Archosauria</taxon>
        <taxon>Dinosauria</taxon>
        <taxon>Saurischia</taxon>
        <taxon>Theropoda</taxon>
        <taxon>Coelurosauria</taxon>
        <taxon>Aves</taxon>
        <taxon>Neognathae</taxon>
        <taxon>Neoaves</taxon>
        <taxon>Telluraves</taxon>
        <taxon>Australaves</taxon>
        <taxon>Passeriformes</taxon>
        <taxon>Sylvioidea</taxon>
        <taxon>Hirundinidae</taxon>
        <taxon>Hirundo</taxon>
    </lineage>
</organism>
<dbReference type="EMBL" id="QRBI01000164">
    <property type="protein sequence ID" value="RMB97323.1"/>
    <property type="molecule type" value="Genomic_DNA"/>
</dbReference>
<proteinExistence type="predicted"/>
<reference evidence="1 2" key="1">
    <citation type="submission" date="2018-07" db="EMBL/GenBank/DDBJ databases">
        <title>A high quality draft genome assembly of the barn swallow (H. rustica rustica).</title>
        <authorList>
            <person name="Formenti G."/>
            <person name="Chiara M."/>
            <person name="Poveda L."/>
            <person name="Francoijs K.-J."/>
            <person name="Bonisoli-Alquati A."/>
            <person name="Canova L."/>
            <person name="Gianfranceschi L."/>
            <person name="Horner D.S."/>
            <person name="Saino N."/>
        </authorList>
    </citation>
    <scope>NUCLEOTIDE SEQUENCE [LARGE SCALE GENOMIC DNA]</scope>
    <source>
        <strain evidence="1">Chelidonia</strain>
        <tissue evidence="1">Blood</tissue>
    </source>
</reference>
<keyword evidence="2" id="KW-1185">Reference proteome</keyword>
<accession>A0A3M0JEC4</accession>
<dbReference type="OrthoDB" id="9222406at2759"/>
<gene>
    <name evidence="1" type="ORF">DUI87_26219</name>
</gene>
<dbReference type="STRING" id="333673.A0A3M0JEC4"/>
<comment type="caution">
    <text evidence="1">The sequence shown here is derived from an EMBL/GenBank/DDBJ whole genome shotgun (WGS) entry which is preliminary data.</text>
</comment>
<dbReference type="SUPFAM" id="SSF56672">
    <property type="entry name" value="DNA/RNA polymerases"/>
    <property type="match status" value="1"/>
</dbReference>
<evidence type="ECO:0000313" key="1">
    <source>
        <dbReference type="EMBL" id="RMB97323.1"/>
    </source>
</evidence>